<dbReference type="Gene3D" id="3.40.10.10">
    <property type="entry name" value="DNA Methylphosphotriester Repair Domain"/>
    <property type="match status" value="1"/>
</dbReference>
<dbReference type="EMBL" id="JBHSSK010000026">
    <property type="protein sequence ID" value="MFC6207897.1"/>
    <property type="molecule type" value="Genomic_DNA"/>
</dbReference>
<dbReference type="Proteomes" id="UP001596254">
    <property type="component" value="Unassembled WGS sequence"/>
</dbReference>
<dbReference type="InterPro" id="IPR035451">
    <property type="entry name" value="Ada-like_dom_sf"/>
</dbReference>
<feature type="compositionally biased region" description="Low complexity" evidence="1">
    <location>
        <begin position="110"/>
        <end position="139"/>
    </location>
</feature>
<evidence type="ECO:0008006" key="5">
    <source>
        <dbReference type="Google" id="ProtNLM"/>
    </source>
</evidence>
<keyword evidence="2" id="KW-1133">Transmembrane helix</keyword>
<dbReference type="SUPFAM" id="SSF57884">
    <property type="entry name" value="Ada DNA repair protein, N-terminal domain (N-Ada 10)"/>
    <property type="match status" value="1"/>
</dbReference>
<feature type="transmembrane region" description="Helical" evidence="2">
    <location>
        <begin position="27"/>
        <end position="47"/>
    </location>
</feature>
<dbReference type="RefSeq" id="WP_125693918.1">
    <property type="nucleotide sequence ID" value="NZ_JBHSSK010000026.1"/>
</dbReference>
<evidence type="ECO:0000256" key="1">
    <source>
        <dbReference type="SAM" id="MobiDB-lite"/>
    </source>
</evidence>
<evidence type="ECO:0000256" key="2">
    <source>
        <dbReference type="SAM" id="Phobius"/>
    </source>
</evidence>
<accession>A0ABW1SUL7</accession>
<protein>
    <recommendedName>
        <fullName evidence="5">DNA-entry nuclease</fullName>
    </recommendedName>
</protein>
<proteinExistence type="predicted"/>
<name>A0ABW1SUL7_9LACO</name>
<feature type="region of interest" description="Disordered" evidence="1">
    <location>
        <begin position="110"/>
        <end position="162"/>
    </location>
</feature>
<comment type="caution">
    <text evidence="3">The sequence shown here is derived from an EMBL/GenBank/DDBJ whole genome shotgun (WGS) entry which is preliminary data.</text>
</comment>
<keyword evidence="2" id="KW-0812">Transmembrane</keyword>
<keyword evidence="4" id="KW-1185">Reference proteome</keyword>
<evidence type="ECO:0000313" key="3">
    <source>
        <dbReference type="EMBL" id="MFC6207897.1"/>
    </source>
</evidence>
<reference evidence="4" key="1">
    <citation type="journal article" date="2019" name="Int. J. Syst. Evol. Microbiol.">
        <title>The Global Catalogue of Microorganisms (GCM) 10K type strain sequencing project: providing services to taxonomists for standard genome sequencing and annotation.</title>
        <authorList>
            <consortium name="The Broad Institute Genomics Platform"/>
            <consortium name="The Broad Institute Genome Sequencing Center for Infectious Disease"/>
            <person name="Wu L."/>
            <person name="Ma J."/>
        </authorList>
    </citation>
    <scope>NUCLEOTIDE SEQUENCE [LARGE SCALE GENOMIC DNA]</scope>
    <source>
        <strain evidence="4">CCM 8905</strain>
    </source>
</reference>
<gene>
    <name evidence="3" type="ORF">ACFP1G_10540</name>
</gene>
<sequence length="198" mass="20690">MIVIFTVFWLLLWGAATYWAFKGPRKRKILGSIFACLLVFGALGSLATAKPAPKTKTIAIGTHRLAKAKAESRKLAASSSKQATAILALNEADSSSKEAASAASTAKADKASSVAQASRRAASKAAASNTATSHATQTSRSKPKGDLETDKAGTIVGNKNSKIYHTPDQAGYHMNSANAVYFKSEAAAQAGGYRKALR</sequence>
<organism evidence="3 4">
    <name type="scientific">Levilactobacillus tongjiangensis</name>
    <dbReference type="NCBI Taxonomy" id="2486023"/>
    <lineage>
        <taxon>Bacteria</taxon>
        <taxon>Bacillati</taxon>
        <taxon>Bacillota</taxon>
        <taxon>Bacilli</taxon>
        <taxon>Lactobacillales</taxon>
        <taxon>Lactobacillaceae</taxon>
        <taxon>Levilactobacillus</taxon>
    </lineage>
</organism>
<keyword evidence="2" id="KW-0472">Membrane</keyword>
<evidence type="ECO:0000313" key="4">
    <source>
        <dbReference type="Proteomes" id="UP001596254"/>
    </source>
</evidence>